<keyword evidence="6" id="KW-0732">Signal</keyword>
<dbReference type="Gene3D" id="3.20.20.80">
    <property type="entry name" value="Glycosidases"/>
    <property type="match status" value="1"/>
</dbReference>
<dbReference type="InterPro" id="IPR013780">
    <property type="entry name" value="Glyco_hydro_b"/>
</dbReference>
<evidence type="ECO:0000256" key="8">
    <source>
        <dbReference type="ARBA" id="ARBA00022837"/>
    </source>
</evidence>
<dbReference type="EMBL" id="JBFMKM010000010">
    <property type="protein sequence ID" value="KAL1303749.1"/>
    <property type="molecule type" value="Genomic_DNA"/>
</dbReference>
<dbReference type="SUPFAM" id="SSF51445">
    <property type="entry name" value="(Trans)glycosidases"/>
    <property type="match status" value="1"/>
</dbReference>
<keyword evidence="8" id="KW-0106">Calcium</keyword>
<proteinExistence type="inferred from homology"/>
<feature type="domain" description="CBM20" evidence="14">
    <location>
        <begin position="543"/>
        <end position="655"/>
    </location>
</feature>
<accession>A0ABR3PC80</accession>
<dbReference type="GeneID" id="95980790"/>
<evidence type="ECO:0000256" key="10">
    <source>
        <dbReference type="ARBA" id="ARBA00023180"/>
    </source>
</evidence>
<keyword evidence="12" id="KW-0326">Glycosidase</keyword>
<organism evidence="15 16">
    <name type="scientific">Neodothiora populina</name>
    <dbReference type="NCBI Taxonomy" id="2781224"/>
    <lineage>
        <taxon>Eukaryota</taxon>
        <taxon>Fungi</taxon>
        <taxon>Dikarya</taxon>
        <taxon>Ascomycota</taxon>
        <taxon>Pezizomycotina</taxon>
        <taxon>Dothideomycetes</taxon>
        <taxon>Dothideomycetidae</taxon>
        <taxon>Dothideales</taxon>
        <taxon>Dothioraceae</taxon>
        <taxon>Neodothiora</taxon>
    </lineage>
</organism>
<dbReference type="Pfam" id="PF09260">
    <property type="entry name" value="A_amylase_dom_C"/>
    <property type="match status" value="1"/>
</dbReference>
<keyword evidence="13" id="KW-0624">Polysaccharide degradation</keyword>
<dbReference type="Proteomes" id="UP001562354">
    <property type="component" value="Unassembled WGS sequence"/>
</dbReference>
<name>A0ABR3PC80_9PEZI</name>
<keyword evidence="16" id="KW-1185">Reference proteome</keyword>
<dbReference type="SMART" id="SM01065">
    <property type="entry name" value="CBM_2"/>
    <property type="match status" value="1"/>
</dbReference>
<dbReference type="Gene3D" id="2.60.40.10">
    <property type="entry name" value="Immunoglobulins"/>
    <property type="match status" value="1"/>
</dbReference>
<dbReference type="InterPro" id="IPR017853">
    <property type="entry name" value="GH"/>
</dbReference>
<reference evidence="15 16" key="1">
    <citation type="submission" date="2024-07" db="EMBL/GenBank/DDBJ databases">
        <title>Draft sequence of the Neodothiora populina.</title>
        <authorList>
            <person name="Drown D.D."/>
            <person name="Schuette U.S."/>
            <person name="Buechlein A.B."/>
            <person name="Rusch D.R."/>
            <person name="Winton L.W."/>
            <person name="Adams G.A."/>
        </authorList>
    </citation>
    <scope>NUCLEOTIDE SEQUENCE [LARGE SCALE GENOMIC DNA]</scope>
    <source>
        <strain evidence="15 16">CPC 39397</strain>
    </source>
</reference>
<dbReference type="Pfam" id="PF00686">
    <property type="entry name" value="CBM_20"/>
    <property type="match status" value="1"/>
</dbReference>
<dbReference type="InterPro" id="IPR015340">
    <property type="entry name" value="A_amylase_C_dom"/>
</dbReference>
<dbReference type="SUPFAM" id="SSF49452">
    <property type="entry name" value="Starch-binding domain-like"/>
    <property type="match status" value="1"/>
</dbReference>
<evidence type="ECO:0000256" key="11">
    <source>
        <dbReference type="ARBA" id="ARBA00023277"/>
    </source>
</evidence>
<dbReference type="InterPro" id="IPR013784">
    <property type="entry name" value="Carb-bd-like_fold"/>
</dbReference>
<evidence type="ECO:0000256" key="2">
    <source>
        <dbReference type="ARBA" id="ARBA00001913"/>
    </source>
</evidence>
<comment type="caution">
    <text evidence="15">The sequence shown here is derived from an EMBL/GenBank/DDBJ whole genome shotgun (WGS) entry which is preliminary data.</text>
</comment>
<comment type="similarity">
    <text evidence="3">Belongs to the glycosyl hydrolase 13 family.</text>
</comment>
<evidence type="ECO:0000256" key="9">
    <source>
        <dbReference type="ARBA" id="ARBA00023157"/>
    </source>
</evidence>
<sequence>MVSSVSRYLSQALSAAAALSYLVTPAQCLSSAQWRSQSIYQVVTDRFARTDGSTTADCDIAHYCGGSWRGIINKLDYIQNMGFTAIWISPVVKNVDVSKSNPDGQAYHGYWAQDIYQINTNFGPASDLVALSSALHARGMYLMVDVTPNHMGYNGARNSVDYSTINPFNQQTYFHSACSIDYSSQTSIETCWAGDNTVALPDLRTEDTNVVTMFQTWIKQLVSNYTIDGLRIDSAAHIDQAFFPPFGEAAGVYTMGEVFNGNEWQYCEYQDYMDGMLNYPAYFWITQAFKAPGGSISSLVNGIEIMIGQCSDTTLLGSFIENHDQPRFPSYTSDTALTKNAVAFSMLADGIPIIYQGQEQSFSGASVPANREALWTSGYSKTSSMYTYITRLNQIRKRAIGQDTGYLPYNAYPVYSDDSTIVMRKGATNGQVVGVFTNKGSSGSGSFTLSSKASGFTAGQSVTDLLTCKSQTTNSNGDLAVTIVGGLPQVFYPSAQLFGSPICGSSAMSASSASATSSGNGRVKSTLSTSATASASSSGSSACATPTSVTVTFEEAINSTSGFASGSIKIVGSVSQLGSWDPKSAIDLKEDNSDECDDYFWGTVSLPPGKVIQYKYISIGKDGYVSWEADPNHTYSVPSGCSATAAPTVSDTWQTK</sequence>
<dbReference type="PANTHER" id="PTHR10357:SF215">
    <property type="entry name" value="ALPHA-AMYLASE 1"/>
    <property type="match status" value="1"/>
</dbReference>
<evidence type="ECO:0000313" key="15">
    <source>
        <dbReference type="EMBL" id="KAL1303749.1"/>
    </source>
</evidence>
<evidence type="ECO:0000256" key="6">
    <source>
        <dbReference type="ARBA" id="ARBA00022729"/>
    </source>
</evidence>
<dbReference type="PANTHER" id="PTHR10357">
    <property type="entry name" value="ALPHA-AMYLASE FAMILY MEMBER"/>
    <property type="match status" value="1"/>
</dbReference>
<evidence type="ECO:0000256" key="7">
    <source>
        <dbReference type="ARBA" id="ARBA00022801"/>
    </source>
</evidence>
<dbReference type="InterPro" id="IPR006047">
    <property type="entry name" value="GH13_cat_dom"/>
</dbReference>
<keyword evidence="7" id="KW-0378">Hydrolase</keyword>
<evidence type="ECO:0000256" key="12">
    <source>
        <dbReference type="ARBA" id="ARBA00023295"/>
    </source>
</evidence>
<dbReference type="Pfam" id="PF00128">
    <property type="entry name" value="Alpha-amylase"/>
    <property type="match status" value="1"/>
</dbReference>
<dbReference type="EC" id="3.2.1.1" evidence="4"/>
<keyword evidence="11" id="KW-0119">Carbohydrate metabolism</keyword>
<dbReference type="InterPro" id="IPR002044">
    <property type="entry name" value="CBM20"/>
</dbReference>
<evidence type="ECO:0000259" key="14">
    <source>
        <dbReference type="PROSITE" id="PS51166"/>
    </source>
</evidence>
<dbReference type="RefSeq" id="XP_069200024.1">
    <property type="nucleotide sequence ID" value="XM_069347151.1"/>
</dbReference>
<dbReference type="PROSITE" id="PS51166">
    <property type="entry name" value="CBM20"/>
    <property type="match status" value="1"/>
</dbReference>
<dbReference type="Gene3D" id="2.60.40.1180">
    <property type="entry name" value="Golgi alpha-mannosidase II"/>
    <property type="match status" value="1"/>
</dbReference>
<gene>
    <name evidence="15" type="ORF">AAFC00_007091</name>
</gene>
<evidence type="ECO:0000256" key="13">
    <source>
        <dbReference type="ARBA" id="ARBA00023326"/>
    </source>
</evidence>
<evidence type="ECO:0000256" key="5">
    <source>
        <dbReference type="ARBA" id="ARBA00022723"/>
    </source>
</evidence>
<keyword evidence="10" id="KW-0325">Glycoprotein</keyword>
<comment type="cofactor">
    <cofactor evidence="2">
        <name>Ca(2+)</name>
        <dbReference type="ChEBI" id="CHEBI:29108"/>
    </cofactor>
</comment>
<dbReference type="SMART" id="SM00642">
    <property type="entry name" value="Aamy"/>
    <property type="match status" value="1"/>
</dbReference>
<evidence type="ECO:0000256" key="1">
    <source>
        <dbReference type="ARBA" id="ARBA00000548"/>
    </source>
</evidence>
<dbReference type="SUPFAM" id="SSF51011">
    <property type="entry name" value="Glycosyl hydrolase domain"/>
    <property type="match status" value="1"/>
</dbReference>
<comment type="catalytic activity">
    <reaction evidence="1">
        <text>Endohydrolysis of (1-&gt;4)-alpha-D-glucosidic linkages in polysaccharides containing three or more (1-&gt;4)-alpha-linked D-glucose units.</text>
        <dbReference type="EC" id="3.2.1.1"/>
    </reaction>
</comment>
<evidence type="ECO:0000313" key="16">
    <source>
        <dbReference type="Proteomes" id="UP001562354"/>
    </source>
</evidence>
<dbReference type="CDD" id="cd11319">
    <property type="entry name" value="AmyAc_euk_AmyA"/>
    <property type="match status" value="1"/>
</dbReference>
<keyword evidence="9" id="KW-1015">Disulfide bond</keyword>
<dbReference type="InterPro" id="IPR013783">
    <property type="entry name" value="Ig-like_fold"/>
</dbReference>
<evidence type="ECO:0000256" key="3">
    <source>
        <dbReference type="ARBA" id="ARBA00008061"/>
    </source>
</evidence>
<protein>
    <recommendedName>
        <fullName evidence="4">alpha-amylase</fullName>
        <ecNumber evidence="4">3.2.1.1</ecNumber>
    </recommendedName>
</protein>
<evidence type="ECO:0000256" key="4">
    <source>
        <dbReference type="ARBA" id="ARBA00012595"/>
    </source>
</evidence>
<keyword evidence="5" id="KW-0479">Metal-binding</keyword>